<keyword evidence="3" id="KW-1185">Reference proteome</keyword>
<feature type="transmembrane region" description="Helical" evidence="1">
    <location>
        <begin position="6"/>
        <end position="25"/>
    </location>
</feature>
<accession>A0ABS7APG1</accession>
<evidence type="ECO:0000256" key="1">
    <source>
        <dbReference type="SAM" id="Phobius"/>
    </source>
</evidence>
<organism evidence="2 3">
    <name type="scientific">Clostridium weizhouense</name>
    <dbReference type="NCBI Taxonomy" id="2859781"/>
    <lineage>
        <taxon>Bacteria</taxon>
        <taxon>Bacillati</taxon>
        <taxon>Bacillota</taxon>
        <taxon>Clostridia</taxon>
        <taxon>Eubacteriales</taxon>
        <taxon>Clostridiaceae</taxon>
        <taxon>Clostridium</taxon>
    </lineage>
</organism>
<dbReference type="EMBL" id="JAHXPT010000004">
    <property type="protein sequence ID" value="MBW6409993.1"/>
    <property type="molecule type" value="Genomic_DNA"/>
</dbReference>
<dbReference type="RefSeq" id="WP_219779047.1">
    <property type="nucleotide sequence ID" value="NZ_JAHXPT010000004.1"/>
</dbReference>
<dbReference type="InterPro" id="IPR011042">
    <property type="entry name" value="6-blade_b-propeller_TolB-like"/>
</dbReference>
<keyword evidence="1" id="KW-0472">Membrane</keyword>
<dbReference type="Gene3D" id="2.120.10.30">
    <property type="entry name" value="TolB, C-terminal domain"/>
    <property type="match status" value="1"/>
</dbReference>
<protein>
    <submittedName>
        <fullName evidence="2">Uncharacterized protein</fullName>
    </submittedName>
</protein>
<dbReference type="Proteomes" id="UP001519921">
    <property type="component" value="Unassembled WGS sequence"/>
</dbReference>
<proteinExistence type="predicted"/>
<keyword evidence="1" id="KW-0812">Transmembrane</keyword>
<comment type="caution">
    <text evidence="2">The sequence shown here is derived from an EMBL/GenBank/DDBJ whole genome shotgun (WGS) entry which is preliminary data.</text>
</comment>
<gene>
    <name evidence="2" type="ORF">KYD98_07790</name>
</gene>
<evidence type="ECO:0000313" key="2">
    <source>
        <dbReference type="EMBL" id="MBW6409993.1"/>
    </source>
</evidence>
<keyword evidence="1" id="KW-1133">Transmembrane helix</keyword>
<reference evidence="2 3" key="1">
    <citation type="submission" date="2021-07" db="EMBL/GenBank/DDBJ databases">
        <title>Clostridium weizhouense sp. nov., an anaerobic bacterium isolated from activated sludge of Petroleum wastewater.</title>
        <authorList>
            <person name="Li Q."/>
        </authorList>
    </citation>
    <scope>NUCLEOTIDE SEQUENCE [LARGE SCALE GENOMIC DNA]</scope>
    <source>
        <strain evidence="2 3">YB-6</strain>
    </source>
</reference>
<name>A0ABS7APG1_9CLOT</name>
<sequence length="345" mass="39139">MKKLRIIISFTIIALLIQHTIFLYIETIYLSSDMKIKIEKSDDKQSIKNEKKEIKLKEELNDFKVSSNGRFIASLKNGKINILDSNDNKDKELKSSLNGEVVFYKWVTNSDSIILIQKIKEKGKYYFKPIAFNAKTGDETELSDFNINKLKVKVENSGDKVEDIPFSIGTHSLYIKIRKSNGKCDLYYANIMNELEKKRDNKDIGNIVVPTTGANAIMEMGSNVTILDSRGNLSIPNFNNPKVLGTDIDDNVYFGSENNGKVDKICYSVASDKYKEWKQLKLDKAVDKEDILVDYSGKVYINDKDNGCVIDLISNKSIKYKGDLVQSYSKGIISKVGNKLMKNNI</sequence>
<evidence type="ECO:0000313" key="3">
    <source>
        <dbReference type="Proteomes" id="UP001519921"/>
    </source>
</evidence>